<dbReference type="PANTHER" id="PTHR30441:SF4">
    <property type="entry name" value="PROTEIN ASMA"/>
    <property type="match status" value="1"/>
</dbReference>
<sequence length="715" mass="78019">MAVLKTLKIFLSVFAAIILLIVIAAVALPLLFSPNDFKPQIASAVKDKTGRDLTISGDIELSIFPWIGVTAEKLALSNAEGFQKIPFAEIENAQIRAKLLPLLSKKFEVDRVVLKGLILNLEKNETGISNWDDFKQAQPEAHTAATSTEWEDTNTVDTDTDVEALKTVASLAIAGINLENARLNWHDRQNDTRFSIKELNLISDDLAFDKPIDLKLSFILEQPEQELTGFYQLSAELLLNENFDRFNATRFDLSAEIRGKDIPGGSMSAKVMAQADLNLTAQLLELTKLDVESGDLHVLASLSGKQVIDAPVFEGPVSIARFNPSAWLKQAGIDPPVMRDAQALTSLSADFKLQVASESADLQSISIQLDDSAIKGNGRVDNFGDPAISFNLNVDTLNVDRYLAPEDESDKTAQPIAGPAAAVAAGASMIQVETLRGLNINGLLSIGRLTISNLLLHGVDLKLTAKDGKVNTEQAVKTLYRGSYEGTMNLDVTGELPQWRLNEKFIGIQIEPLLNDYAGSAKIAGAMTASTRLQASGNDSKALKSTLNGQVDFLFKDSIIRGFNLQQMIDDAKSLLKGTQVLRDNPKDQTAFSEIKGSARVVNGVISNNDLIATASKIEATGKGTADLKSERIDYRINAKLVRSKVAESTADKIKELPIVINITGNFKEPEYKLDIASMLKDQQLEKLERKKDKLLDKLDKKVGPGVSDILKKFF</sequence>
<evidence type="ECO:0000313" key="3">
    <source>
        <dbReference type="EMBL" id="QCW84557.1"/>
    </source>
</evidence>
<accession>A0A4P9USW6</accession>
<protein>
    <submittedName>
        <fullName evidence="3">AsmA family protein</fullName>
    </submittedName>
</protein>
<dbReference type="Pfam" id="PF05170">
    <property type="entry name" value="AsmA"/>
    <property type="match status" value="1"/>
</dbReference>
<keyword evidence="4" id="KW-1185">Reference proteome</keyword>
<dbReference type="PANTHER" id="PTHR30441">
    <property type="entry name" value="DUF748 DOMAIN-CONTAINING PROTEIN"/>
    <property type="match status" value="1"/>
</dbReference>
<proteinExistence type="predicted"/>
<evidence type="ECO:0000256" key="1">
    <source>
        <dbReference type="SAM" id="Phobius"/>
    </source>
</evidence>
<dbReference type="GO" id="GO:0005886">
    <property type="term" value="C:plasma membrane"/>
    <property type="evidence" value="ECO:0007669"/>
    <property type="project" value="TreeGrafter"/>
</dbReference>
<dbReference type="Proteomes" id="UP000305881">
    <property type="component" value="Chromosome"/>
</dbReference>
<dbReference type="GO" id="GO:0090313">
    <property type="term" value="P:regulation of protein targeting to membrane"/>
    <property type="evidence" value="ECO:0007669"/>
    <property type="project" value="TreeGrafter"/>
</dbReference>
<dbReference type="InterPro" id="IPR052894">
    <property type="entry name" value="AsmA-related"/>
</dbReference>
<dbReference type="EMBL" id="CP035467">
    <property type="protein sequence ID" value="QCW84557.1"/>
    <property type="molecule type" value="Genomic_DNA"/>
</dbReference>
<evidence type="ECO:0000259" key="2">
    <source>
        <dbReference type="Pfam" id="PF05170"/>
    </source>
</evidence>
<keyword evidence="1" id="KW-0472">Membrane</keyword>
<dbReference type="STRING" id="675511.GCA_000341735_03092"/>
<dbReference type="InterPro" id="IPR007844">
    <property type="entry name" value="AsmA"/>
</dbReference>
<evidence type="ECO:0000313" key="4">
    <source>
        <dbReference type="Proteomes" id="UP000305881"/>
    </source>
</evidence>
<feature type="domain" description="AsmA" evidence="2">
    <location>
        <begin position="5"/>
        <end position="611"/>
    </location>
</feature>
<name>A0A4P9USW6_METBY</name>
<organism evidence="3 4">
    <name type="scientific">Methylotuvimicrobium buryatense</name>
    <name type="common">Methylomicrobium buryatense</name>
    <dbReference type="NCBI Taxonomy" id="95641"/>
    <lineage>
        <taxon>Bacteria</taxon>
        <taxon>Pseudomonadati</taxon>
        <taxon>Pseudomonadota</taxon>
        <taxon>Gammaproteobacteria</taxon>
        <taxon>Methylococcales</taxon>
        <taxon>Methylococcaceae</taxon>
        <taxon>Methylotuvimicrobium</taxon>
    </lineage>
</organism>
<keyword evidence="1" id="KW-0812">Transmembrane</keyword>
<gene>
    <name evidence="3" type="ORF">EQU24_21685</name>
</gene>
<feature type="transmembrane region" description="Helical" evidence="1">
    <location>
        <begin position="9"/>
        <end position="32"/>
    </location>
</feature>
<reference evidence="4" key="1">
    <citation type="journal article" date="2019" name="J. Bacteriol.">
        <title>A Mutagenic Screen Identifies a TonB-Dependent Receptor Required for the Lanthanide Metal Switch in the Type I Methanotroph 'Methylotuvimicrobium buryatense' 5GB1C.</title>
        <authorList>
            <person name="Groom J.D."/>
            <person name="Ford S.M."/>
            <person name="Pesesky M.W."/>
            <person name="Lidstrom M.E."/>
        </authorList>
    </citation>
    <scope>NUCLEOTIDE SEQUENCE [LARGE SCALE GENOMIC DNA]</scope>
    <source>
        <strain evidence="4">5GB1C</strain>
    </source>
</reference>
<dbReference type="AlphaFoldDB" id="A0A4P9USW6"/>
<keyword evidence="1" id="KW-1133">Transmembrane helix</keyword>
<dbReference type="OrthoDB" id="9766390at2"/>
<dbReference type="KEGG" id="mbur:EQU24_21685"/>